<dbReference type="PANTHER" id="PTHR33741:SF5">
    <property type="entry name" value="TRANSMEMBRANE PROTEIN DDB_G0269096-RELATED"/>
    <property type="match status" value="1"/>
</dbReference>
<name>A0A3A8EW58_9GAMM</name>
<dbReference type="PANTHER" id="PTHR33741">
    <property type="entry name" value="TRANSMEMBRANE PROTEIN DDB_G0269096-RELATED"/>
    <property type="match status" value="1"/>
</dbReference>
<evidence type="ECO:0000313" key="4">
    <source>
        <dbReference type="Proteomes" id="UP000280405"/>
    </source>
</evidence>
<gene>
    <name evidence="3" type="ORF">D7V20_05920</name>
</gene>
<dbReference type="AlphaFoldDB" id="A0A3A8EW58"/>
<sequence>MSIFAGKEKLAPRARNQEIIRSFIGGTLSIFILLILSKLSHNLWIMAPFGASCVILYAVSQSPLAQPRNVILGHFISALVGICLLKWFGSHILSIAVSVGLAIALMMYFRCVHPPAGANPLVILLTANTIHYDWTFLLFPVLTGSIALVMVAYWVNNVKAAQKWPNYGLALWRSKN</sequence>
<keyword evidence="4" id="KW-1185">Reference proteome</keyword>
<dbReference type="Pfam" id="PF04982">
    <property type="entry name" value="TM_HPP"/>
    <property type="match status" value="1"/>
</dbReference>
<accession>A0A3A8EW58</accession>
<keyword evidence="1" id="KW-0812">Transmembrane</keyword>
<dbReference type="RefSeq" id="WP_120383397.1">
    <property type="nucleotide sequence ID" value="NZ_RAXT01000007.1"/>
</dbReference>
<evidence type="ECO:0000256" key="1">
    <source>
        <dbReference type="SAM" id="Phobius"/>
    </source>
</evidence>
<comment type="caution">
    <text evidence="3">The sequence shown here is derived from an EMBL/GenBank/DDBJ whole genome shotgun (WGS) entry which is preliminary data.</text>
</comment>
<feature type="transmembrane region" description="Helical" evidence="1">
    <location>
        <begin position="43"/>
        <end position="59"/>
    </location>
</feature>
<dbReference type="OrthoDB" id="9811720at2"/>
<dbReference type="InterPro" id="IPR058581">
    <property type="entry name" value="TM_HPP"/>
</dbReference>
<keyword evidence="1" id="KW-0472">Membrane</keyword>
<reference evidence="3 4" key="1">
    <citation type="submission" date="2018-09" db="EMBL/GenBank/DDBJ databases">
        <title>The draft genome of Acinetobacter spp. strains.</title>
        <authorList>
            <person name="Qin J."/>
            <person name="Feng Y."/>
            <person name="Zong Z."/>
        </authorList>
    </citation>
    <scope>NUCLEOTIDE SEQUENCE [LARGE SCALE GENOMIC DNA]</scope>
    <source>
        <strain evidence="3 4">WCHAc060115</strain>
    </source>
</reference>
<evidence type="ECO:0000259" key="2">
    <source>
        <dbReference type="Pfam" id="PF04982"/>
    </source>
</evidence>
<keyword evidence="1" id="KW-1133">Transmembrane helix</keyword>
<evidence type="ECO:0000313" key="3">
    <source>
        <dbReference type="EMBL" id="RKG39087.1"/>
    </source>
</evidence>
<feature type="transmembrane region" description="Helical" evidence="1">
    <location>
        <begin position="20"/>
        <end position="37"/>
    </location>
</feature>
<protein>
    <submittedName>
        <fullName evidence="3">HPP family protein</fullName>
    </submittedName>
</protein>
<proteinExistence type="predicted"/>
<organism evidence="3 4">
    <name type="scientific">Acinetobacter rongchengensis</name>
    <dbReference type="NCBI Taxonomy" id="2419601"/>
    <lineage>
        <taxon>Bacteria</taxon>
        <taxon>Pseudomonadati</taxon>
        <taxon>Pseudomonadota</taxon>
        <taxon>Gammaproteobacteria</taxon>
        <taxon>Moraxellales</taxon>
        <taxon>Moraxellaceae</taxon>
        <taxon>Acinetobacter</taxon>
    </lineage>
</organism>
<dbReference type="InterPro" id="IPR007065">
    <property type="entry name" value="HPP"/>
</dbReference>
<feature type="transmembrane region" description="Helical" evidence="1">
    <location>
        <begin position="95"/>
        <end position="113"/>
    </location>
</feature>
<dbReference type="Proteomes" id="UP000280405">
    <property type="component" value="Unassembled WGS sequence"/>
</dbReference>
<dbReference type="EMBL" id="RAXT01000007">
    <property type="protein sequence ID" value="RKG39087.1"/>
    <property type="molecule type" value="Genomic_DNA"/>
</dbReference>
<feature type="domain" description="HPP transmembrane region" evidence="2">
    <location>
        <begin position="12"/>
        <end position="165"/>
    </location>
</feature>
<feature type="transmembrane region" description="Helical" evidence="1">
    <location>
        <begin position="134"/>
        <end position="155"/>
    </location>
</feature>